<feature type="transmembrane region" description="Helical" evidence="9">
    <location>
        <begin position="20"/>
        <end position="39"/>
    </location>
</feature>
<comment type="similarity">
    <text evidence="2">Belongs to the SPCS1 family.</text>
</comment>
<dbReference type="OrthoDB" id="263893at2759"/>
<reference evidence="11" key="1">
    <citation type="journal article" date="2018" name="Nat. Microbiol.">
        <title>Leveraging single-cell genomics to expand the fungal tree of life.</title>
        <authorList>
            <person name="Ahrendt S.R."/>
            <person name="Quandt C.A."/>
            <person name="Ciobanu D."/>
            <person name="Clum A."/>
            <person name="Salamov A."/>
            <person name="Andreopoulos B."/>
            <person name="Cheng J.F."/>
            <person name="Woyke T."/>
            <person name="Pelin A."/>
            <person name="Henrissat B."/>
            <person name="Reynolds N.K."/>
            <person name="Benny G.L."/>
            <person name="Smith M.E."/>
            <person name="James T.Y."/>
            <person name="Grigoriev I.V."/>
        </authorList>
    </citation>
    <scope>NUCLEOTIDE SEQUENCE [LARGE SCALE GENOMIC DNA]</scope>
</reference>
<evidence type="ECO:0000313" key="10">
    <source>
        <dbReference type="EMBL" id="RKP15239.1"/>
    </source>
</evidence>
<dbReference type="GO" id="GO:0005787">
    <property type="term" value="C:signal peptidase complex"/>
    <property type="evidence" value="ECO:0007669"/>
    <property type="project" value="InterPro"/>
</dbReference>
<dbReference type="Pfam" id="PF06645">
    <property type="entry name" value="SPC12"/>
    <property type="match status" value="1"/>
</dbReference>
<dbReference type="InterPro" id="IPR009542">
    <property type="entry name" value="Spc1/SPCS1"/>
</dbReference>
<protein>
    <recommendedName>
        <fullName evidence="3">Signal peptidase complex subunit 1</fullName>
    </recommendedName>
</protein>
<evidence type="ECO:0000256" key="2">
    <source>
        <dbReference type="ARBA" id="ARBA00005245"/>
    </source>
</evidence>
<dbReference type="EMBL" id="KZ987747">
    <property type="protein sequence ID" value="RKP15239.1"/>
    <property type="molecule type" value="Genomic_DNA"/>
</dbReference>
<dbReference type="Proteomes" id="UP000267251">
    <property type="component" value="Unassembled WGS sequence"/>
</dbReference>
<keyword evidence="7 9" id="KW-0472">Membrane</keyword>
<evidence type="ECO:0000256" key="1">
    <source>
        <dbReference type="ARBA" id="ARBA00004477"/>
    </source>
</evidence>
<feature type="transmembrane region" description="Helical" evidence="9">
    <location>
        <begin position="45"/>
        <end position="64"/>
    </location>
</feature>
<evidence type="ECO:0000256" key="5">
    <source>
        <dbReference type="ARBA" id="ARBA00022824"/>
    </source>
</evidence>
<dbReference type="AlphaFoldDB" id="A0A4V1IYP1"/>
<gene>
    <name evidence="10" type="ORF">BJ684DRAFT_18429</name>
</gene>
<comment type="subcellular location">
    <subcellularLocation>
        <location evidence="1">Endoplasmic reticulum membrane</location>
        <topology evidence="1">Multi-pass membrane protein</topology>
    </subcellularLocation>
</comment>
<comment type="function">
    <text evidence="8">Component of the signal peptidase complex (SPC) which catalyzes the cleavage of N-terminal signal sequences from nascent proteins as they are translocated into the lumen of the endoplasmic reticulum. Dispensable for SPC enzymatic activity.</text>
</comment>
<evidence type="ECO:0000313" key="11">
    <source>
        <dbReference type="Proteomes" id="UP000267251"/>
    </source>
</evidence>
<evidence type="ECO:0000256" key="4">
    <source>
        <dbReference type="ARBA" id="ARBA00022692"/>
    </source>
</evidence>
<evidence type="ECO:0000256" key="6">
    <source>
        <dbReference type="ARBA" id="ARBA00022989"/>
    </source>
</evidence>
<organism evidence="10 11">
    <name type="scientific">Piptocephalis cylindrospora</name>
    <dbReference type="NCBI Taxonomy" id="1907219"/>
    <lineage>
        <taxon>Eukaryota</taxon>
        <taxon>Fungi</taxon>
        <taxon>Fungi incertae sedis</taxon>
        <taxon>Zoopagomycota</taxon>
        <taxon>Zoopagomycotina</taxon>
        <taxon>Zoopagomycetes</taxon>
        <taxon>Zoopagales</taxon>
        <taxon>Piptocephalidaceae</taxon>
        <taxon>Piptocephalis</taxon>
    </lineage>
</organism>
<keyword evidence="6 9" id="KW-1133">Transmembrane helix</keyword>
<proteinExistence type="inferred from homology"/>
<evidence type="ECO:0000256" key="9">
    <source>
        <dbReference type="SAM" id="Phobius"/>
    </source>
</evidence>
<dbReference type="PANTHER" id="PTHR13202">
    <property type="entry name" value="MICROSOMAL SIGNAL PEPTIDASE 12 KDA SUBUNIT"/>
    <property type="match status" value="1"/>
</dbReference>
<name>A0A4V1IYP1_9FUNG</name>
<evidence type="ECO:0000256" key="7">
    <source>
        <dbReference type="ARBA" id="ARBA00023136"/>
    </source>
</evidence>
<dbReference type="GO" id="GO:0006465">
    <property type="term" value="P:signal peptide processing"/>
    <property type="evidence" value="ECO:0007669"/>
    <property type="project" value="InterPro"/>
</dbReference>
<keyword evidence="5" id="KW-0256">Endoplasmic reticulum</keyword>
<accession>A0A4V1IYP1</accession>
<keyword evidence="4 9" id="KW-0812">Transmembrane</keyword>
<sequence>MSAIFEGSIDFEGQHLTQRIAEVVVVGGTAVSYVVGYTTTSVYNSFLTFGASVALAILICVPPWPTFNKHPVKFLPALKAGKSE</sequence>
<keyword evidence="11" id="KW-1185">Reference proteome</keyword>
<dbReference type="PANTHER" id="PTHR13202:SF0">
    <property type="entry name" value="SIGNAL PEPTIDASE COMPLEX SUBUNIT 1"/>
    <property type="match status" value="1"/>
</dbReference>
<evidence type="ECO:0000256" key="3">
    <source>
        <dbReference type="ARBA" id="ARBA00017059"/>
    </source>
</evidence>
<evidence type="ECO:0000256" key="8">
    <source>
        <dbReference type="ARBA" id="ARBA00045204"/>
    </source>
</evidence>
<dbReference type="GO" id="GO:0045047">
    <property type="term" value="P:protein targeting to ER"/>
    <property type="evidence" value="ECO:0007669"/>
    <property type="project" value="TreeGrafter"/>
</dbReference>